<keyword evidence="1" id="KW-0812">Transmembrane</keyword>
<dbReference type="PANTHER" id="PTHR37947:SF1">
    <property type="entry name" value="BLL2462 PROTEIN"/>
    <property type="match status" value="1"/>
</dbReference>
<evidence type="ECO:0000256" key="1">
    <source>
        <dbReference type="SAM" id="Phobius"/>
    </source>
</evidence>
<dbReference type="Gene3D" id="3.40.50.410">
    <property type="entry name" value="von Willebrand factor, type A domain"/>
    <property type="match status" value="1"/>
</dbReference>
<evidence type="ECO:0000313" key="3">
    <source>
        <dbReference type="Proteomes" id="UP000185812"/>
    </source>
</evidence>
<dbReference type="PANTHER" id="PTHR37947">
    <property type="entry name" value="BLL2462 PROTEIN"/>
    <property type="match status" value="1"/>
</dbReference>
<dbReference type="InterPro" id="IPR029062">
    <property type="entry name" value="Class_I_gatase-like"/>
</dbReference>
<evidence type="ECO:0008006" key="4">
    <source>
        <dbReference type="Google" id="ProtNLM"/>
    </source>
</evidence>
<evidence type="ECO:0000313" key="2">
    <source>
        <dbReference type="EMBL" id="SHK46456.1"/>
    </source>
</evidence>
<keyword evidence="3" id="KW-1185">Reference proteome</keyword>
<keyword evidence="1" id="KW-1133">Transmembrane helix</keyword>
<sequence length="715" mass="80780">MLQLAWPLFVYVLLLGLTGAFAAWIYRRTSHLNRNQRLILTLLRSSALGLLLTLMADPLLIRTIYRQIRPEIVVLIDDSASLPLAARDSSRHLAQRLQRALPWHALQTAQLHLYGFGATLRPLPDDPQQLADSLRFRQTRTNVHQAILEAYQRHPRLQAVVLISDGQFNTGPSPLYEAEQLGIPVFTIAVGDTTRPRDVWIDRIETNTLAYVRTRLPVAVHLQARGFAQTEITLVLEVNGQEVARRKHVLTAPEEQATISFTYEPDQPGLHHIAVRVDPVEGEFSESNNGESVIVRVLERRRRLLLLGAAPEPDLANLQRLLTQNADLEVTTRVQRDARRFYGGPLPDTLDTFDLIILAGYPGREADASTLRRLATALKHVPVLFLLSPRTDLRRLSVLSDALPARPEQILPGYMTVVFQLQPAARTHAIFDLPNGIPATLGQLPPLRTTPSRWMVAPDARLLATGHSLESVDGVPPVPLLLVQERSGHRRAMLLGSGTWRWSNLPASFDELRIFWETLLDHLIQWLTAPTEKQYVRVRPAREAFGEDEPVRLMGEVYDERLAPVDNATVTVDVWDADSTRYPFRMEPVGNGRYRLEIDNLGQGLYRYRAEAYRNAERIGADSGFFSIGAATQEFKMPWADWNLLHQLSQRTGGQFFTLAEATELTAALQRTGLLTPAKKPVRAEWRLRLTWPPLLLLIVLLTAEWILRKRFGLV</sequence>
<dbReference type="RefSeq" id="WP_072715029.1">
    <property type="nucleotide sequence ID" value="NZ_FRAU01000003.1"/>
</dbReference>
<feature type="transmembrane region" description="Helical" evidence="1">
    <location>
        <begin position="38"/>
        <end position="61"/>
    </location>
</feature>
<dbReference type="AlphaFoldDB" id="A0A1M6SP55"/>
<dbReference type="SUPFAM" id="SSF53300">
    <property type="entry name" value="vWA-like"/>
    <property type="match status" value="1"/>
</dbReference>
<reference evidence="3" key="1">
    <citation type="submission" date="2016-11" db="EMBL/GenBank/DDBJ databases">
        <authorList>
            <person name="Varghese N."/>
            <person name="Submissions S."/>
        </authorList>
    </citation>
    <scope>NUCLEOTIDE SEQUENCE [LARGE SCALE GENOMIC DNA]</scope>
    <source>
        <strain evidence="3">DSM 22212</strain>
    </source>
</reference>
<dbReference type="STRING" id="633813.SAMN04488087_1167"/>
<dbReference type="CDD" id="cd00198">
    <property type="entry name" value="vWFA"/>
    <property type="match status" value="1"/>
</dbReference>
<dbReference type="Gene3D" id="3.40.50.880">
    <property type="match status" value="1"/>
</dbReference>
<name>A0A1M6SP55_9BACT</name>
<dbReference type="SUPFAM" id="SSF52317">
    <property type="entry name" value="Class I glutamine amidotransferase-like"/>
    <property type="match status" value="1"/>
</dbReference>
<dbReference type="InterPro" id="IPR013783">
    <property type="entry name" value="Ig-like_fold"/>
</dbReference>
<dbReference type="OrthoDB" id="9763076at2"/>
<keyword evidence="1" id="KW-0472">Membrane</keyword>
<dbReference type="Gene3D" id="2.60.40.10">
    <property type="entry name" value="Immunoglobulins"/>
    <property type="match status" value="1"/>
</dbReference>
<dbReference type="Proteomes" id="UP000185812">
    <property type="component" value="Unassembled WGS sequence"/>
</dbReference>
<gene>
    <name evidence="2" type="ORF">SAMN04488087_1167</name>
</gene>
<accession>A0A1M6SP55</accession>
<dbReference type="InterPro" id="IPR036465">
    <property type="entry name" value="vWFA_dom_sf"/>
</dbReference>
<organism evidence="2 3">
    <name type="scientific">Rhodothermus profundi</name>
    <dbReference type="NCBI Taxonomy" id="633813"/>
    <lineage>
        <taxon>Bacteria</taxon>
        <taxon>Pseudomonadati</taxon>
        <taxon>Rhodothermota</taxon>
        <taxon>Rhodothermia</taxon>
        <taxon>Rhodothermales</taxon>
        <taxon>Rhodothermaceae</taxon>
        <taxon>Rhodothermus</taxon>
    </lineage>
</organism>
<feature type="transmembrane region" description="Helical" evidence="1">
    <location>
        <begin position="6"/>
        <end position="26"/>
    </location>
</feature>
<proteinExistence type="predicted"/>
<protein>
    <recommendedName>
        <fullName evidence="4">VWA domain-containing protein</fullName>
    </recommendedName>
</protein>
<dbReference type="EMBL" id="FRAU01000003">
    <property type="protein sequence ID" value="SHK46456.1"/>
    <property type="molecule type" value="Genomic_DNA"/>
</dbReference>